<accession>A0A193QGB8</accession>
<protein>
    <submittedName>
        <fullName evidence="1">Uncharacterized protein</fullName>
    </submittedName>
</protein>
<gene>
    <name evidence="1" type="ORF">SGGMMB4_01160</name>
</gene>
<dbReference type="Proteomes" id="UP000245838">
    <property type="component" value="Chromosome sggmmb4_Chromosome"/>
</dbReference>
<evidence type="ECO:0000313" key="1">
    <source>
        <dbReference type="EMBL" id="CRL44206.1"/>
    </source>
</evidence>
<name>A0A193QGB8_SODGM</name>
<organism evidence="1 2">
    <name type="scientific">Sodalis glossinidius (strain morsitans)</name>
    <dbReference type="NCBI Taxonomy" id="343509"/>
    <lineage>
        <taxon>Bacteria</taxon>
        <taxon>Pseudomonadati</taxon>
        <taxon>Pseudomonadota</taxon>
        <taxon>Gammaproteobacteria</taxon>
        <taxon>Enterobacterales</taxon>
        <taxon>Bruguierivoracaceae</taxon>
        <taxon>Sodalis</taxon>
    </lineage>
</organism>
<evidence type="ECO:0000313" key="2">
    <source>
        <dbReference type="Proteomes" id="UP000245838"/>
    </source>
</evidence>
<sequence>MKTDTPRQDLVFLLTNLVDSSSVFAQDAGSFAHLEQFFTTFSRVVLSVYTLEPHGSDAKRPE</sequence>
<proteinExistence type="predicted"/>
<dbReference type="RefSeq" id="WP_083764666.1">
    <property type="nucleotide sequence ID" value="NC_007712.1"/>
</dbReference>
<dbReference type="AlphaFoldDB" id="A0A193QGB8"/>
<reference evidence="1 2" key="1">
    <citation type="submission" date="2015-05" db="EMBL/GenBank/DDBJ databases">
        <authorList>
            <person name="Goodhead I."/>
        </authorList>
    </citation>
    <scope>NUCLEOTIDE SEQUENCE [LARGE SCALE GENOMIC DNA]</scope>
    <source>
        <strain evidence="2">morsitans</strain>
    </source>
</reference>
<dbReference type="EMBL" id="LN854557">
    <property type="protein sequence ID" value="CRL44206.1"/>
    <property type="molecule type" value="Genomic_DNA"/>
</dbReference>